<dbReference type="GO" id="GO:0003677">
    <property type="term" value="F:DNA binding"/>
    <property type="evidence" value="ECO:0007669"/>
    <property type="project" value="InterPro"/>
</dbReference>
<dbReference type="Pfam" id="PF13191">
    <property type="entry name" value="AAA_16"/>
    <property type="match status" value="1"/>
</dbReference>
<dbReference type="SMART" id="SM01043">
    <property type="entry name" value="BTAD"/>
    <property type="match status" value="1"/>
</dbReference>
<dbReference type="InterPro" id="IPR036388">
    <property type="entry name" value="WH-like_DNA-bd_sf"/>
</dbReference>
<dbReference type="PANTHER" id="PTHR16305:SF28">
    <property type="entry name" value="GUANYLATE CYCLASE DOMAIN-CONTAINING PROTEIN"/>
    <property type="match status" value="1"/>
</dbReference>
<dbReference type="Gene3D" id="3.40.50.300">
    <property type="entry name" value="P-loop containing nucleotide triphosphate hydrolases"/>
    <property type="match status" value="1"/>
</dbReference>
<evidence type="ECO:0000256" key="2">
    <source>
        <dbReference type="ARBA" id="ARBA00022840"/>
    </source>
</evidence>
<keyword evidence="1" id="KW-0547">Nucleotide-binding</keyword>
<protein>
    <recommendedName>
        <fullName evidence="4">Bacterial transcriptional activator domain-containing protein</fullName>
    </recommendedName>
</protein>
<evidence type="ECO:0000313" key="6">
    <source>
        <dbReference type="Proteomes" id="UP000216024"/>
    </source>
</evidence>
<dbReference type="EMBL" id="NIBG01000008">
    <property type="protein sequence ID" value="PAB59308.1"/>
    <property type="molecule type" value="Genomic_DNA"/>
</dbReference>
<dbReference type="PANTHER" id="PTHR16305">
    <property type="entry name" value="TESTICULAR SOLUBLE ADENYLYL CYCLASE"/>
    <property type="match status" value="1"/>
</dbReference>
<dbReference type="InterPro" id="IPR041664">
    <property type="entry name" value="AAA_16"/>
</dbReference>
<dbReference type="SUPFAM" id="SSF52540">
    <property type="entry name" value="P-loop containing nucleoside triphosphate hydrolases"/>
    <property type="match status" value="1"/>
</dbReference>
<evidence type="ECO:0000256" key="3">
    <source>
        <dbReference type="SAM" id="Coils"/>
    </source>
</evidence>
<dbReference type="InterPro" id="IPR005158">
    <property type="entry name" value="BTAD"/>
</dbReference>
<name>A0A267MK66_9FIRM</name>
<sequence length="1033" mass="122675">MCYTLFLILFFKLYIMRIFLMGDKMDKIKVKVFGNPKVTKNEENITFPFKKAGALFYYLIVNKQATRDTLVNLLWGGSDDKTAKKNLRQAMYKIRKSFDTDIIISPRKSIVMINPDMDVQIDLSDFMEQKIDLKEFYYEEFLKGFNVKDGEEFEAWMINYREYLNGMYISRLKEKIDGEDNIPYLKKLIRVDEYEEEAYRKIMLAYGDQGKFYKAEEIYEKLRNILNEELGVEPEEDTKKIYDEILLNKSLKEMSKRKEDFFYGRKKEVEILTENYKLFKKTKELRGVLLYGEAGIGKTKLREYFVGNFIDNKNVIVTNCYQAEESYILKPWNNVFVKLLEIIKATNISIPTLWNNIIGSIFPDFMELDSNYHMIEKIDTLKWQVIEDTMVSIIKKVSLYEPLVLVFEDIQWMDTKSLTLLENIMLNAKNNIYIVATSRSGYEKLERLINLSVNHEKIEKIQLKNFNKMETSEFLQEAYRDYEWNDTIYDKVYHSTSGSPFFLTEVINSIKQNNNVDYMSSKAQDILKNRFLDISKDALDILNIISVSFDNVNIEMLRSIGQKETIQIIDILEELQTRGIIKEVIKNSHIEFAFTHQKLREHVYNSMSNMRRKFFHNEIGHIWEKDLHKDKRDRFLYPKLIYHFKNADNKIKYLKYKALNLDVYMNFSHELFPVLKDGNIENEYVTYLTDKEEKEALDELEEEIRALNEEKYHLKEVKEINMRFLHMLGRDLIREGQYEKGIKAIEKIIYLATENENPDYAIKAYLQMIYYGIKTNDCKWMDKYIKLAMDIAKKCSYQKDLAILLRLRGVERMMVGKYDEAEEKLKQSLQIFEKNDGYKEKYILNRAACYNYLGEIRRQNMKFTSALYYYDVSIAICNEENISRSFALFNTNAGQAALDMGDYHRAKEYLKEAIRHYERLSIIWGRSIASCYMSLLYVIDGRYKKALKLFLEGKKYAKKLKSPYEMGIYNRVCAEIKMKMNTNKELNDIFKKAIKKDLVEYCKEGISHLEKLSTPYEINILKVFMKNSGDDFQ</sequence>
<dbReference type="Pfam" id="PF13181">
    <property type="entry name" value="TPR_8"/>
    <property type="match status" value="1"/>
</dbReference>
<organism evidence="5 6">
    <name type="scientific">Anaeromicrobium sediminis</name>
    <dbReference type="NCBI Taxonomy" id="1478221"/>
    <lineage>
        <taxon>Bacteria</taxon>
        <taxon>Bacillati</taxon>
        <taxon>Bacillota</taxon>
        <taxon>Clostridia</taxon>
        <taxon>Peptostreptococcales</taxon>
        <taxon>Thermotaleaceae</taxon>
        <taxon>Anaeromicrobium</taxon>
    </lineage>
</organism>
<gene>
    <name evidence="5" type="ORF">CCE28_10615</name>
</gene>
<keyword evidence="3" id="KW-0175">Coiled coil</keyword>
<accession>A0A267MK66</accession>
<proteinExistence type="predicted"/>
<keyword evidence="6" id="KW-1185">Reference proteome</keyword>
<dbReference type="GO" id="GO:0005737">
    <property type="term" value="C:cytoplasm"/>
    <property type="evidence" value="ECO:0007669"/>
    <property type="project" value="TreeGrafter"/>
</dbReference>
<keyword evidence="2" id="KW-0067">ATP-binding</keyword>
<feature type="coiled-coil region" evidence="3">
    <location>
        <begin position="690"/>
        <end position="717"/>
    </location>
</feature>
<dbReference type="Gene3D" id="1.10.10.10">
    <property type="entry name" value="Winged helix-like DNA-binding domain superfamily/Winged helix DNA-binding domain"/>
    <property type="match status" value="1"/>
</dbReference>
<dbReference type="InterPro" id="IPR019734">
    <property type="entry name" value="TPR_rpt"/>
</dbReference>
<evidence type="ECO:0000259" key="4">
    <source>
        <dbReference type="SMART" id="SM01043"/>
    </source>
</evidence>
<evidence type="ECO:0000256" key="1">
    <source>
        <dbReference type="ARBA" id="ARBA00022741"/>
    </source>
</evidence>
<dbReference type="GO" id="GO:0006355">
    <property type="term" value="P:regulation of DNA-templated transcription"/>
    <property type="evidence" value="ECO:0007669"/>
    <property type="project" value="InterPro"/>
</dbReference>
<dbReference type="Pfam" id="PF03704">
    <property type="entry name" value="BTAD"/>
    <property type="match status" value="1"/>
</dbReference>
<dbReference type="GO" id="GO:0005524">
    <property type="term" value="F:ATP binding"/>
    <property type="evidence" value="ECO:0007669"/>
    <property type="project" value="UniProtKB-KW"/>
</dbReference>
<dbReference type="OrthoDB" id="190810at2"/>
<dbReference type="SUPFAM" id="SSF48452">
    <property type="entry name" value="TPR-like"/>
    <property type="match status" value="2"/>
</dbReference>
<dbReference type="AlphaFoldDB" id="A0A267MK66"/>
<feature type="domain" description="Bacterial transcriptional activator" evidence="4">
    <location>
        <begin position="131"/>
        <end position="246"/>
    </location>
</feature>
<comment type="caution">
    <text evidence="5">The sequence shown here is derived from an EMBL/GenBank/DDBJ whole genome shotgun (WGS) entry which is preliminary data.</text>
</comment>
<dbReference type="InterPro" id="IPR011990">
    <property type="entry name" value="TPR-like_helical_dom_sf"/>
</dbReference>
<dbReference type="SMART" id="SM00028">
    <property type="entry name" value="TPR"/>
    <property type="match status" value="6"/>
</dbReference>
<dbReference type="GO" id="GO:0004016">
    <property type="term" value="F:adenylate cyclase activity"/>
    <property type="evidence" value="ECO:0007669"/>
    <property type="project" value="TreeGrafter"/>
</dbReference>
<dbReference type="InterPro" id="IPR016032">
    <property type="entry name" value="Sig_transdc_resp-reg_C-effctor"/>
</dbReference>
<reference evidence="5 6" key="1">
    <citation type="submission" date="2017-06" db="EMBL/GenBank/DDBJ databases">
        <title>Draft genome sequence of anaerobic fermentative bacterium Anaeromicrobium sediminis DY2726D isolated from West Pacific Ocean sediments.</title>
        <authorList>
            <person name="Zeng X."/>
        </authorList>
    </citation>
    <scope>NUCLEOTIDE SEQUENCE [LARGE SCALE GENOMIC DNA]</scope>
    <source>
        <strain evidence="5 6">DY2726D</strain>
    </source>
</reference>
<dbReference type="Gene3D" id="1.25.40.10">
    <property type="entry name" value="Tetratricopeptide repeat domain"/>
    <property type="match status" value="3"/>
</dbReference>
<evidence type="ECO:0000313" key="5">
    <source>
        <dbReference type="EMBL" id="PAB59308.1"/>
    </source>
</evidence>
<dbReference type="Proteomes" id="UP000216024">
    <property type="component" value="Unassembled WGS sequence"/>
</dbReference>
<dbReference type="InterPro" id="IPR027417">
    <property type="entry name" value="P-loop_NTPase"/>
</dbReference>
<dbReference type="SUPFAM" id="SSF46894">
    <property type="entry name" value="C-terminal effector domain of the bipartite response regulators"/>
    <property type="match status" value="1"/>
</dbReference>